<dbReference type="PANTHER" id="PTHR40659:SF1">
    <property type="entry name" value="NICKEL_COBALT EFFLUX SYSTEM RCNA"/>
    <property type="match status" value="1"/>
</dbReference>
<dbReference type="GO" id="GO:0006824">
    <property type="term" value="P:cobalt ion transport"/>
    <property type="evidence" value="ECO:0007669"/>
    <property type="project" value="UniProtKB-KW"/>
</dbReference>
<dbReference type="Proteomes" id="UP000265916">
    <property type="component" value="Unassembled WGS sequence"/>
</dbReference>
<evidence type="ECO:0000313" key="16">
    <source>
        <dbReference type="Proteomes" id="UP000265916"/>
    </source>
</evidence>
<feature type="transmembrane region" description="Helical" evidence="13">
    <location>
        <begin position="334"/>
        <end position="360"/>
    </location>
</feature>
<evidence type="ECO:0000256" key="8">
    <source>
        <dbReference type="ARBA" id="ARBA00022989"/>
    </source>
</evidence>
<dbReference type="GO" id="GO:0032025">
    <property type="term" value="P:response to cobalt ion"/>
    <property type="evidence" value="ECO:0007669"/>
    <property type="project" value="TreeGrafter"/>
</dbReference>
<keyword evidence="5" id="KW-1003">Cell membrane</keyword>
<keyword evidence="7 13" id="KW-0812">Transmembrane</keyword>
<dbReference type="GO" id="GO:0015099">
    <property type="term" value="F:nickel cation transmembrane transporter activity"/>
    <property type="evidence" value="ECO:0007669"/>
    <property type="project" value="UniProtKB-UniRule"/>
</dbReference>
<keyword evidence="6" id="KW-0533">Nickel</keyword>
<protein>
    <recommendedName>
        <fullName evidence="13">Nickel/cobalt efflux system</fullName>
    </recommendedName>
</protein>
<dbReference type="OrthoDB" id="9812956at2"/>
<keyword evidence="3" id="KW-0171">Cobalt transport</keyword>
<keyword evidence="11 13" id="KW-0472">Membrane</keyword>
<evidence type="ECO:0000313" key="15">
    <source>
        <dbReference type="EMBL" id="RIY40642.1"/>
    </source>
</evidence>
<evidence type="ECO:0000256" key="14">
    <source>
        <dbReference type="SAM" id="MobiDB-lite"/>
    </source>
</evidence>
<feature type="transmembrane region" description="Helical" evidence="13">
    <location>
        <begin position="132"/>
        <end position="154"/>
    </location>
</feature>
<name>A0A3A1YR46_9GAMM</name>
<evidence type="ECO:0000256" key="1">
    <source>
        <dbReference type="ARBA" id="ARBA00002510"/>
    </source>
</evidence>
<dbReference type="PANTHER" id="PTHR40659">
    <property type="entry name" value="NICKEL/COBALT EFFLUX SYSTEM RCNA"/>
    <property type="match status" value="1"/>
</dbReference>
<feature type="transmembrane region" description="Helical" evidence="13">
    <location>
        <begin position="93"/>
        <end position="120"/>
    </location>
</feature>
<evidence type="ECO:0000256" key="12">
    <source>
        <dbReference type="ARBA" id="ARBA00023285"/>
    </source>
</evidence>
<evidence type="ECO:0000256" key="2">
    <source>
        <dbReference type="ARBA" id="ARBA00004651"/>
    </source>
</evidence>
<dbReference type="AlphaFoldDB" id="A0A3A1YR46"/>
<keyword evidence="16" id="KW-1185">Reference proteome</keyword>
<dbReference type="GO" id="GO:0046583">
    <property type="term" value="F:monoatomic cation efflux transmembrane transporter activity"/>
    <property type="evidence" value="ECO:0007669"/>
    <property type="project" value="TreeGrafter"/>
</dbReference>
<sequence>MQKYIYAIIAIVVILFITFFGFNAIYFRIVNVLSNFNNTLANFLMQAKNNPHAGFILMGISFLYGVLHAVGPGHGKFVLSSYSLATNPKFWKLASLGFTISLLQGVTAVVIGSVVLYLFTSSSAYVFAINDHLGLISGLMLSTLAIFWLVRSLIRLVKIYRLSKQHATTAANTATNSTTNNTPTKNTTSTSCNHSQCSHEHSHEHSYAEHKAHHCCSHQHEEHKEHHCCSHHHDEPKEHHCSSLQHDEHKTHEACSCPEHKHDSHTSAHTQQDGKQGEHHHEHGQSCSCHNHINWDEFNKLDNLRDRILMSLSIILRPCSGALAILVLGYALDLWWWGVASAMTMAVGTGIGLIFTVEIVNIIKRLGFNRFAGKPSAGNSMFVQGVVAAISLALLIVAGHTAYTSYQSQDNLRIYTRAQNKPLLQQNNSSPKTLPPTPKD</sequence>
<organism evidence="15 16">
    <name type="scientific">Psittacicella hinzii</name>
    <dbReference type="NCBI Taxonomy" id="2028575"/>
    <lineage>
        <taxon>Bacteria</taxon>
        <taxon>Pseudomonadati</taxon>
        <taxon>Pseudomonadota</taxon>
        <taxon>Gammaproteobacteria</taxon>
        <taxon>Pasteurellales</taxon>
        <taxon>Psittacicellaceae</taxon>
        <taxon>Psittacicella</taxon>
    </lineage>
</organism>
<feature type="region of interest" description="Disordered" evidence="14">
    <location>
        <begin position="170"/>
        <end position="195"/>
    </location>
</feature>
<evidence type="ECO:0000256" key="3">
    <source>
        <dbReference type="ARBA" id="ARBA00022426"/>
    </source>
</evidence>
<comment type="similarity">
    <text evidence="13">Belongs to the NiCoT transporter (TC 2.A.52) family.</text>
</comment>
<feature type="transmembrane region" description="Helical" evidence="13">
    <location>
        <begin position="308"/>
        <end position="328"/>
    </location>
</feature>
<evidence type="ECO:0000256" key="6">
    <source>
        <dbReference type="ARBA" id="ARBA00022596"/>
    </source>
</evidence>
<feature type="transmembrane region" description="Helical" evidence="13">
    <location>
        <begin position="381"/>
        <end position="403"/>
    </location>
</feature>
<evidence type="ECO:0000256" key="13">
    <source>
        <dbReference type="RuleBase" id="RU362101"/>
    </source>
</evidence>
<evidence type="ECO:0000256" key="10">
    <source>
        <dbReference type="ARBA" id="ARBA00023112"/>
    </source>
</evidence>
<accession>A0A3A1YR46</accession>
<feature type="transmembrane region" description="Helical" evidence="13">
    <location>
        <begin position="53"/>
        <end position="72"/>
    </location>
</feature>
<comment type="caution">
    <text evidence="15">The sequence shown here is derived from an EMBL/GenBank/DDBJ whole genome shotgun (WGS) entry which is preliminary data.</text>
</comment>
<keyword evidence="9" id="KW-0406">Ion transport</keyword>
<comment type="subcellular location">
    <subcellularLocation>
        <location evidence="2 13">Cell membrane</location>
        <topology evidence="2 13">Multi-pass membrane protein</topology>
    </subcellularLocation>
</comment>
<feature type="compositionally biased region" description="Basic and acidic residues" evidence="14">
    <location>
        <begin position="255"/>
        <end position="266"/>
    </location>
</feature>
<feature type="region of interest" description="Disordered" evidence="14">
    <location>
        <begin position="255"/>
        <end position="283"/>
    </location>
</feature>
<proteinExistence type="inferred from homology"/>
<gene>
    <name evidence="15" type="ORF">CKF58_00255</name>
</gene>
<dbReference type="InterPro" id="IPR011541">
    <property type="entry name" value="Ni/Co_transpt_high_affinity"/>
</dbReference>
<dbReference type="GO" id="GO:0010045">
    <property type="term" value="P:response to nickel cation"/>
    <property type="evidence" value="ECO:0007669"/>
    <property type="project" value="TreeGrafter"/>
</dbReference>
<evidence type="ECO:0000256" key="9">
    <source>
        <dbReference type="ARBA" id="ARBA00023065"/>
    </source>
</evidence>
<dbReference type="GO" id="GO:0005886">
    <property type="term" value="C:plasma membrane"/>
    <property type="evidence" value="ECO:0007669"/>
    <property type="project" value="UniProtKB-SubCell"/>
</dbReference>
<feature type="transmembrane region" description="Helical" evidence="13">
    <location>
        <begin position="7"/>
        <end position="33"/>
    </location>
</feature>
<keyword evidence="10" id="KW-0921">Nickel transport</keyword>
<keyword evidence="12" id="KW-0170">Cobalt</keyword>
<comment type="function">
    <text evidence="1">Efflux system for nickel and cobalt.</text>
</comment>
<evidence type="ECO:0000256" key="11">
    <source>
        <dbReference type="ARBA" id="ARBA00023136"/>
    </source>
</evidence>
<keyword evidence="4 13" id="KW-0813">Transport</keyword>
<dbReference type="InterPro" id="IPR051224">
    <property type="entry name" value="NiCoT_RcnA"/>
</dbReference>
<evidence type="ECO:0000256" key="5">
    <source>
        <dbReference type="ARBA" id="ARBA00022475"/>
    </source>
</evidence>
<dbReference type="Pfam" id="PF03824">
    <property type="entry name" value="NicO"/>
    <property type="match status" value="1"/>
</dbReference>
<evidence type="ECO:0000256" key="7">
    <source>
        <dbReference type="ARBA" id="ARBA00022692"/>
    </source>
</evidence>
<keyword evidence="8 13" id="KW-1133">Transmembrane helix</keyword>
<dbReference type="RefSeq" id="WP_119529990.1">
    <property type="nucleotide sequence ID" value="NZ_JBHSSP010000013.1"/>
</dbReference>
<reference evidence="15 16" key="1">
    <citation type="submission" date="2017-08" db="EMBL/GenBank/DDBJ databases">
        <title>Reclassification of Bisgaard taxon 37 and 44.</title>
        <authorList>
            <person name="Christensen H."/>
        </authorList>
    </citation>
    <scope>NUCLEOTIDE SEQUENCE [LARGE SCALE GENOMIC DNA]</scope>
    <source>
        <strain evidence="15 16">111</strain>
    </source>
</reference>
<dbReference type="EMBL" id="NRJG01000004">
    <property type="protein sequence ID" value="RIY40642.1"/>
    <property type="molecule type" value="Genomic_DNA"/>
</dbReference>
<evidence type="ECO:0000256" key="4">
    <source>
        <dbReference type="ARBA" id="ARBA00022448"/>
    </source>
</evidence>